<protein>
    <recommendedName>
        <fullName evidence="1">Taxis protein CheF</fullName>
    </recommendedName>
</protein>
<sequence>MSESVIADFVATFNSEASSRAEPVKGRILLSEKRLVLAADEGKVTIPLSAIFDIAVGQVPDDLGDFFNSTVTVAFEKGGDRMVAAVEADDDKIEKFTTVLFKAVLNGTDATLKHPARVGGRVTDEEFTPAKLFLKPGTVRFRRADDTVDVDLSTVTDFERSSRDINGSERSVLAVRHLASGQSSLSLAALESPRKMSILGRYLRLEYSDLMADLEDVTLSEEQVELLVAVYSTGPGVSLANVLDMEGSQLTMVLNDLREDELVVDGEDGPTLTPKGRVVVSNHLEDVNA</sequence>
<comment type="subunit">
    <text evidence="1">Interacts with chemotaxis (Che) proteins as well as flagella accessory (Fla) proteins.</text>
</comment>
<dbReference type="PANTHER" id="PTHR42201">
    <property type="entry name" value="TAXIS PROTEIN"/>
    <property type="match status" value="1"/>
</dbReference>
<reference evidence="2 3" key="1">
    <citation type="submission" date="2020-07" db="EMBL/GenBank/DDBJ databases">
        <title>Halosimplex pelagicum sp. nov. and Halosimplex rubrum sp. nov., isolated from salted brown alga Laminaria, and emended description of the genus Halosimplex.</title>
        <authorList>
            <person name="Cui H."/>
        </authorList>
    </citation>
    <scope>NUCLEOTIDE SEQUENCE [LARGE SCALE GENOMIC DNA]</scope>
    <source>
        <strain evidence="2 3">R27</strain>
    </source>
</reference>
<evidence type="ECO:0000313" key="2">
    <source>
        <dbReference type="EMBL" id="QLH79758.1"/>
    </source>
</evidence>
<gene>
    <name evidence="2" type="ORF">HZS55_21760</name>
</gene>
<keyword evidence="1" id="KW-0145">Chemotaxis</keyword>
<dbReference type="RefSeq" id="WP_179909622.1">
    <property type="nucleotide sequence ID" value="NZ_CP058910.1"/>
</dbReference>
<dbReference type="OrthoDB" id="337296at2157"/>
<dbReference type="KEGG" id="hrr:HZS55_21760"/>
<evidence type="ECO:0000256" key="1">
    <source>
        <dbReference type="PIRNR" id="PIRNR026802"/>
    </source>
</evidence>
<dbReference type="EMBL" id="CP058910">
    <property type="protein sequence ID" value="QLH79758.1"/>
    <property type="molecule type" value="Genomic_DNA"/>
</dbReference>
<evidence type="ECO:0000313" key="3">
    <source>
        <dbReference type="Proteomes" id="UP000509667"/>
    </source>
</evidence>
<dbReference type="GeneID" id="56080549"/>
<proteinExistence type="predicted"/>
<accession>A0A7D5P895</accession>
<dbReference type="AlphaFoldDB" id="A0A7D5P895"/>
<dbReference type="PANTHER" id="PTHR42201:SF1">
    <property type="entry name" value="TAXIS PROTEIN"/>
    <property type="match status" value="1"/>
</dbReference>
<dbReference type="Proteomes" id="UP000509667">
    <property type="component" value="Chromosome"/>
</dbReference>
<organism evidence="2 3">
    <name type="scientific">Halosimplex rubrum</name>
    <dbReference type="NCBI Taxonomy" id="869889"/>
    <lineage>
        <taxon>Archaea</taxon>
        <taxon>Methanobacteriati</taxon>
        <taxon>Methanobacteriota</taxon>
        <taxon>Stenosarchaea group</taxon>
        <taxon>Halobacteria</taxon>
        <taxon>Halobacteriales</taxon>
        <taxon>Haloarculaceae</taxon>
        <taxon>Halosimplex</taxon>
    </lineage>
</organism>
<dbReference type="Pfam" id="PF04283">
    <property type="entry name" value="CheF-arch"/>
    <property type="match status" value="1"/>
</dbReference>
<dbReference type="InterPro" id="IPR007381">
    <property type="entry name" value="CheF1/F2"/>
</dbReference>
<dbReference type="PIRSF" id="PIRSF026802">
    <property type="entry name" value="UCP026802"/>
    <property type="match status" value="1"/>
</dbReference>
<comment type="function">
    <text evidence="1">Involved in taxis signal transduction.</text>
</comment>
<keyword evidence="3" id="KW-1185">Reference proteome</keyword>
<name>A0A7D5P895_9EURY</name>
<dbReference type="GO" id="GO:0006935">
    <property type="term" value="P:chemotaxis"/>
    <property type="evidence" value="ECO:0007669"/>
    <property type="project" value="UniProtKB-UniRule"/>
</dbReference>